<proteinExistence type="predicted"/>
<keyword evidence="1" id="KW-0472">Membrane</keyword>
<feature type="transmembrane region" description="Helical" evidence="1">
    <location>
        <begin position="341"/>
        <end position="359"/>
    </location>
</feature>
<gene>
    <name evidence="2" type="ORF">ENU41_00955</name>
</gene>
<reference evidence="2" key="1">
    <citation type="journal article" date="2020" name="mSystems">
        <title>Genome- and Community-Level Interaction Insights into Carbon Utilization and Element Cycling Functions of Hydrothermarchaeota in Hydrothermal Sediment.</title>
        <authorList>
            <person name="Zhou Z."/>
            <person name="Liu Y."/>
            <person name="Xu W."/>
            <person name="Pan J."/>
            <person name="Luo Z.H."/>
            <person name="Li M."/>
        </authorList>
    </citation>
    <scope>NUCLEOTIDE SEQUENCE</scope>
    <source>
        <strain evidence="2">SpSt-667</strain>
    </source>
</reference>
<sequence>MPIETILILLPTSAVFICIIILVATKYRGFVEEDHLSEIKLVSPAFKLIKNVVKKSFLSSEVLLILLTIYILSLTVAYTSSFAFTSQIISTETHYNALIVGKHLVPPEVVDSITQRYILVYQIFKGIEINESTYYALIIKCNFNYINENNVDIRSEFYRYCDYLSQNYVIADDDSYVDNAILSNFLGMDIQLVKVDLSKLMSLELLPGVYFVHSIGTIGGLSLRIEDESKILLIPISINIEKKLCSEGCEVQTMVVGFDFIEKYKNEVNNVLDIFDYIAISTDGGLQILSRSLTPTPKTLMSIFLSFIISMIMIYAIGGGFIEKMLSMGRDLFILGATRKFFKSAVLLGTTITLFLMSLPLVSIAWMGLINSVAVLNYVISVIGFVVMTSYRLRSVAGEVLHPELIGSYSYVVSVFTSLDKLTSCLRGILSKDDFFAISEVEGIKEEKVQIIRIELIYKKALSTLASVEIYVDRINNNFRYTVFVDVWSMEDSTREFLSSIQRLALSKTVGGVISCIES</sequence>
<comment type="caution">
    <text evidence="2">The sequence shown here is derived from an EMBL/GenBank/DDBJ whole genome shotgun (WGS) entry which is preliminary data.</text>
</comment>
<keyword evidence="1" id="KW-0812">Transmembrane</keyword>
<evidence type="ECO:0000256" key="1">
    <source>
        <dbReference type="SAM" id="Phobius"/>
    </source>
</evidence>
<evidence type="ECO:0000313" key="2">
    <source>
        <dbReference type="EMBL" id="HGQ35235.1"/>
    </source>
</evidence>
<keyword evidence="1" id="KW-1133">Transmembrane helix</keyword>
<accession>A0A832FVW1</accession>
<dbReference type="AlphaFoldDB" id="A0A832FVW1"/>
<feature type="transmembrane region" description="Helical" evidence="1">
    <location>
        <begin position="365"/>
        <end position="387"/>
    </location>
</feature>
<feature type="transmembrane region" description="Helical" evidence="1">
    <location>
        <begin position="300"/>
        <end position="321"/>
    </location>
</feature>
<organism evidence="2">
    <name type="scientific">Ignisphaera aggregans</name>
    <dbReference type="NCBI Taxonomy" id="334771"/>
    <lineage>
        <taxon>Archaea</taxon>
        <taxon>Thermoproteota</taxon>
        <taxon>Thermoprotei</taxon>
        <taxon>Desulfurococcales</taxon>
        <taxon>Desulfurococcaceae</taxon>
        <taxon>Ignisphaera</taxon>
    </lineage>
</organism>
<dbReference type="EMBL" id="DTCK01000008">
    <property type="protein sequence ID" value="HGQ35235.1"/>
    <property type="molecule type" value="Genomic_DNA"/>
</dbReference>
<feature type="transmembrane region" description="Helical" evidence="1">
    <location>
        <begin position="62"/>
        <end position="84"/>
    </location>
</feature>
<name>A0A832FVW1_9CREN</name>
<feature type="transmembrane region" description="Helical" evidence="1">
    <location>
        <begin position="6"/>
        <end position="25"/>
    </location>
</feature>
<protein>
    <submittedName>
        <fullName evidence="2">Uncharacterized protein</fullName>
    </submittedName>
</protein>